<reference evidence="9 10" key="1">
    <citation type="submission" date="2015-08" db="EMBL/GenBank/DDBJ databases">
        <title>Draft Genome Sequence of Bacillus vietnamensis UCD-SED5.</title>
        <authorList>
            <person name="Lee R.D."/>
            <person name="Jospin G."/>
            <person name="Lang J.M."/>
            <person name="Coil D.A."/>
            <person name="Eisen J.A."/>
        </authorList>
    </citation>
    <scope>NUCLEOTIDE SEQUENCE [LARGE SCALE GENOMIC DNA]</scope>
    <source>
        <strain evidence="9 10">UCD-SED5</strain>
    </source>
</reference>
<name>A0A0P6W2Q1_9BACI</name>
<evidence type="ECO:0000313" key="10">
    <source>
        <dbReference type="Proteomes" id="UP000050398"/>
    </source>
</evidence>
<dbReference type="OrthoDB" id="9802795at2"/>
<dbReference type="CDD" id="cd04489">
    <property type="entry name" value="ExoVII_LU_OBF"/>
    <property type="match status" value="1"/>
</dbReference>
<evidence type="ECO:0000259" key="7">
    <source>
        <dbReference type="Pfam" id="PF02601"/>
    </source>
</evidence>
<organism evidence="9 10">
    <name type="scientific">Rossellomorea vietnamensis</name>
    <dbReference type="NCBI Taxonomy" id="218284"/>
    <lineage>
        <taxon>Bacteria</taxon>
        <taxon>Bacillati</taxon>
        <taxon>Bacillota</taxon>
        <taxon>Bacilli</taxon>
        <taxon>Bacillales</taxon>
        <taxon>Bacillaceae</taxon>
        <taxon>Rossellomorea</taxon>
    </lineage>
</organism>
<evidence type="ECO:0000259" key="8">
    <source>
        <dbReference type="Pfam" id="PF13742"/>
    </source>
</evidence>
<dbReference type="GO" id="GO:0009318">
    <property type="term" value="C:exodeoxyribonuclease VII complex"/>
    <property type="evidence" value="ECO:0007669"/>
    <property type="project" value="UniProtKB-UniRule"/>
</dbReference>
<evidence type="ECO:0000256" key="3">
    <source>
        <dbReference type="ARBA" id="ARBA00022801"/>
    </source>
</evidence>
<keyword evidence="3 5" id="KW-0378">Hydrolase</keyword>
<dbReference type="Proteomes" id="UP000050398">
    <property type="component" value="Unassembled WGS sequence"/>
</dbReference>
<dbReference type="GO" id="GO:0005737">
    <property type="term" value="C:cytoplasm"/>
    <property type="evidence" value="ECO:0007669"/>
    <property type="project" value="UniProtKB-SubCell"/>
</dbReference>
<dbReference type="eggNOG" id="COG1570">
    <property type="taxonomic scope" value="Bacteria"/>
</dbReference>
<feature type="domain" description="Exonuclease VII large subunit C-terminal" evidence="7">
    <location>
        <begin position="128"/>
        <end position="442"/>
    </location>
</feature>
<keyword evidence="4 5" id="KW-0269">Exonuclease</keyword>
<dbReference type="Pfam" id="PF02601">
    <property type="entry name" value="Exonuc_VII_L"/>
    <property type="match status" value="1"/>
</dbReference>
<dbReference type="NCBIfam" id="TIGR00237">
    <property type="entry name" value="xseA"/>
    <property type="match status" value="1"/>
</dbReference>
<comment type="similarity">
    <text evidence="5 6">Belongs to the XseA family.</text>
</comment>
<dbReference type="Pfam" id="PF13742">
    <property type="entry name" value="tRNA_anti_2"/>
    <property type="match status" value="1"/>
</dbReference>
<dbReference type="PANTHER" id="PTHR30008">
    <property type="entry name" value="EXODEOXYRIBONUCLEASE 7 LARGE SUBUNIT"/>
    <property type="match status" value="1"/>
</dbReference>
<keyword evidence="1 5" id="KW-0963">Cytoplasm</keyword>
<evidence type="ECO:0000256" key="5">
    <source>
        <dbReference type="HAMAP-Rule" id="MF_00378"/>
    </source>
</evidence>
<dbReference type="EC" id="3.1.11.6" evidence="5"/>
<dbReference type="EMBL" id="LIXZ01000006">
    <property type="protein sequence ID" value="KPL59643.1"/>
    <property type="molecule type" value="Genomic_DNA"/>
</dbReference>
<keyword evidence="2 5" id="KW-0540">Nuclease</keyword>
<comment type="subunit">
    <text evidence="5">Heterooligomer composed of large and small subunits.</text>
</comment>
<dbReference type="InterPro" id="IPR003753">
    <property type="entry name" value="Exonuc_VII_L"/>
</dbReference>
<comment type="catalytic activity">
    <reaction evidence="5 6">
        <text>Exonucleolytic cleavage in either 5'- to 3'- or 3'- to 5'-direction to yield nucleoside 5'-phosphates.</text>
        <dbReference type="EC" id="3.1.11.6"/>
    </reaction>
</comment>
<dbReference type="HAMAP" id="MF_00378">
    <property type="entry name" value="Exonuc_7_L"/>
    <property type="match status" value="1"/>
</dbReference>
<evidence type="ECO:0000256" key="1">
    <source>
        <dbReference type="ARBA" id="ARBA00022490"/>
    </source>
</evidence>
<dbReference type="InterPro" id="IPR020579">
    <property type="entry name" value="Exonuc_VII_lsu_C"/>
</dbReference>
<dbReference type="GO" id="GO:0008855">
    <property type="term" value="F:exodeoxyribonuclease VII activity"/>
    <property type="evidence" value="ECO:0007669"/>
    <property type="project" value="UniProtKB-UniRule"/>
</dbReference>
<dbReference type="GO" id="GO:0006308">
    <property type="term" value="P:DNA catabolic process"/>
    <property type="evidence" value="ECO:0007669"/>
    <property type="project" value="UniProtKB-UniRule"/>
</dbReference>
<gene>
    <name evidence="5" type="primary">xseA</name>
    <name evidence="9" type="ORF">AM506_09240</name>
</gene>
<evidence type="ECO:0000256" key="2">
    <source>
        <dbReference type="ARBA" id="ARBA00022722"/>
    </source>
</evidence>
<dbReference type="RefSeq" id="WP_060672216.1">
    <property type="nucleotide sequence ID" value="NZ_LIXZ01000006.1"/>
</dbReference>
<sequence>MELDQSRYLTVQALTKYIKRKFDRDPHLSNLFVRGEISNFKRHSSGHMYFTLKDERARILSVMFSSHNQSMKFRPENGMNVLIRGDISVYESGGQYQIYVKEMQPDGIGELYLAYEQLKEKLEKAGFFEQDRKRMIPKFPKRIAVVTSPTGAAIRDIITTIKRRYPIGEILVYPALVQGDQAAGSIACAMRKVNDHGDIDVLIIGRGGGSIEELWAFNEEIVANAIVESKVPVISAVGHETDFTIADFVADLRAPTPTAAGELAVPHIEDLLERIMNRKLRLIKSFKTKLQSERSRLNGLTKSYALRNPRNLYQQKIETVDRLTDQLQRNIGMHVKQNRDRLSGLHSRLERVHPSQIIKVQHERVIFMQTVLEKQFKQVLKEKNHRFTSALSTLHALSPLKIMDRGYSLVYRDEGKLIKSSQQVKAGDRLEINVRDGKIHCEVESVEERERNGKV</sequence>
<comment type="subcellular location">
    <subcellularLocation>
        <location evidence="5 6">Cytoplasm</location>
    </subcellularLocation>
</comment>
<dbReference type="GO" id="GO:0003676">
    <property type="term" value="F:nucleic acid binding"/>
    <property type="evidence" value="ECO:0007669"/>
    <property type="project" value="InterPro"/>
</dbReference>
<evidence type="ECO:0000256" key="4">
    <source>
        <dbReference type="ARBA" id="ARBA00022839"/>
    </source>
</evidence>
<dbReference type="InterPro" id="IPR025824">
    <property type="entry name" value="OB-fold_nuc-bd_dom"/>
</dbReference>
<feature type="domain" description="OB-fold nucleic acid binding" evidence="8">
    <location>
        <begin position="9"/>
        <end position="104"/>
    </location>
</feature>
<dbReference type="PATRIC" id="fig|218284.4.peg.3501"/>
<comment type="function">
    <text evidence="5">Bidirectionally degrades single-stranded DNA into large acid-insoluble oligonucleotides, which are then degraded further into small acid-soluble oligonucleotides.</text>
</comment>
<dbReference type="AlphaFoldDB" id="A0A0P6W2Q1"/>
<comment type="caution">
    <text evidence="9">The sequence shown here is derived from an EMBL/GenBank/DDBJ whole genome shotgun (WGS) entry which is preliminary data.</text>
</comment>
<evidence type="ECO:0000256" key="6">
    <source>
        <dbReference type="RuleBase" id="RU004355"/>
    </source>
</evidence>
<accession>A0A0P6W2Q1</accession>
<protein>
    <recommendedName>
        <fullName evidence="5">Exodeoxyribonuclease 7 large subunit</fullName>
        <ecNumber evidence="5">3.1.11.6</ecNumber>
    </recommendedName>
    <alternativeName>
        <fullName evidence="5">Exodeoxyribonuclease VII large subunit</fullName>
        <shortName evidence="5">Exonuclease VII large subunit</shortName>
    </alternativeName>
</protein>
<proteinExistence type="inferred from homology"/>
<dbReference type="PANTHER" id="PTHR30008:SF0">
    <property type="entry name" value="EXODEOXYRIBONUCLEASE 7 LARGE SUBUNIT"/>
    <property type="match status" value="1"/>
</dbReference>
<evidence type="ECO:0000313" key="9">
    <source>
        <dbReference type="EMBL" id="KPL59643.1"/>
    </source>
</evidence>